<organism evidence="1 2">
    <name type="scientific">Portunus trituberculatus</name>
    <name type="common">Swimming crab</name>
    <name type="synonym">Neptunus trituberculatus</name>
    <dbReference type="NCBI Taxonomy" id="210409"/>
    <lineage>
        <taxon>Eukaryota</taxon>
        <taxon>Metazoa</taxon>
        <taxon>Ecdysozoa</taxon>
        <taxon>Arthropoda</taxon>
        <taxon>Crustacea</taxon>
        <taxon>Multicrustacea</taxon>
        <taxon>Malacostraca</taxon>
        <taxon>Eumalacostraca</taxon>
        <taxon>Eucarida</taxon>
        <taxon>Decapoda</taxon>
        <taxon>Pleocyemata</taxon>
        <taxon>Brachyura</taxon>
        <taxon>Eubrachyura</taxon>
        <taxon>Portunoidea</taxon>
        <taxon>Portunidae</taxon>
        <taxon>Portuninae</taxon>
        <taxon>Portunus</taxon>
    </lineage>
</organism>
<proteinExistence type="predicted"/>
<sequence length="87" mass="10173">MVLEVLVVVVMTEHILEKRMANFERLEESVQPAQTTKQFLQFWRVVLVVVEEVRVIMVVITSILPPRVVLRDTTPDWWVVLESMVVV</sequence>
<gene>
    <name evidence="1" type="ORF">E2C01_051721</name>
</gene>
<comment type="caution">
    <text evidence="1">The sequence shown here is derived from an EMBL/GenBank/DDBJ whole genome shotgun (WGS) entry which is preliminary data.</text>
</comment>
<dbReference type="EMBL" id="VSRR010015027">
    <property type="protein sequence ID" value="MPC57734.1"/>
    <property type="molecule type" value="Genomic_DNA"/>
</dbReference>
<evidence type="ECO:0000313" key="2">
    <source>
        <dbReference type="Proteomes" id="UP000324222"/>
    </source>
</evidence>
<name>A0A5B7GMI3_PORTR</name>
<dbReference type="AlphaFoldDB" id="A0A5B7GMI3"/>
<evidence type="ECO:0000313" key="1">
    <source>
        <dbReference type="EMBL" id="MPC57734.1"/>
    </source>
</evidence>
<keyword evidence="2" id="KW-1185">Reference proteome</keyword>
<reference evidence="1 2" key="1">
    <citation type="submission" date="2019-05" db="EMBL/GenBank/DDBJ databases">
        <title>Another draft genome of Portunus trituberculatus and its Hox gene families provides insights of decapod evolution.</title>
        <authorList>
            <person name="Jeong J.-H."/>
            <person name="Song I."/>
            <person name="Kim S."/>
            <person name="Choi T."/>
            <person name="Kim D."/>
            <person name="Ryu S."/>
            <person name="Kim W."/>
        </authorList>
    </citation>
    <scope>NUCLEOTIDE SEQUENCE [LARGE SCALE GENOMIC DNA]</scope>
    <source>
        <tissue evidence="1">Muscle</tissue>
    </source>
</reference>
<dbReference type="Proteomes" id="UP000324222">
    <property type="component" value="Unassembled WGS sequence"/>
</dbReference>
<protein>
    <submittedName>
        <fullName evidence="1">Uncharacterized protein</fullName>
    </submittedName>
</protein>
<accession>A0A5B7GMI3</accession>